<keyword evidence="1" id="KW-0472">Membrane</keyword>
<keyword evidence="3" id="KW-1185">Reference proteome</keyword>
<gene>
    <name evidence="2" type="ORF">GCM10007377_08530</name>
</gene>
<protein>
    <submittedName>
        <fullName evidence="2">Uncharacterized protein</fullName>
    </submittedName>
</protein>
<dbReference type="SUPFAM" id="SSF82171">
    <property type="entry name" value="DPP6 N-terminal domain-like"/>
    <property type="match status" value="1"/>
</dbReference>
<name>A0A8J3EY88_9BIFI</name>
<keyword evidence="1" id="KW-0812">Transmembrane</keyword>
<evidence type="ECO:0000313" key="3">
    <source>
        <dbReference type="Proteomes" id="UP000619536"/>
    </source>
</evidence>
<reference evidence="2" key="1">
    <citation type="journal article" date="2014" name="Int. J. Syst. Evol. Microbiol.">
        <title>Complete genome sequence of Corynebacterium casei LMG S-19264T (=DSM 44701T), isolated from a smear-ripened cheese.</title>
        <authorList>
            <consortium name="US DOE Joint Genome Institute (JGI-PGF)"/>
            <person name="Walter F."/>
            <person name="Albersmeier A."/>
            <person name="Kalinowski J."/>
            <person name="Ruckert C."/>
        </authorList>
    </citation>
    <scope>NUCLEOTIDE SEQUENCE</scope>
    <source>
        <strain evidence="2">CCM 8606</strain>
    </source>
</reference>
<evidence type="ECO:0000313" key="2">
    <source>
        <dbReference type="EMBL" id="GGI13957.1"/>
    </source>
</evidence>
<reference evidence="2" key="2">
    <citation type="submission" date="2020-09" db="EMBL/GenBank/DDBJ databases">
        <authorList>
            <person name="Sun Q."/>
            <person name="Sedlacek I."/>
        </authorList>
    </citation>
    <scope>NUCLEOTIDE SEQUENCE</scope>
    <source>
        <strain evidence="2">CCM 8606</strain>
    </source>
</reference>
<keyword evidence="1" id="KW-1133">Transmembrane helix</keyword>
<organism evidence="2 3">
    <name type="scientific">Galliscardovia ingluviei</name>
    <dbReference type="NCBI Taxonomy" id="1769422"/>
    <lineage>
        <taxon>Bacteria</taxon>
        <taxon>Bacillati</taxon>
        <taxon>Actinomycetota</taxon>
        <taxon>Actinomycetes</taxon>
        <taxon>Bifidobacteriales</taxon>
        <taxon>Bifidobacteriaceae</taxon>
        <taxon>Galliscardovia</taxon>
    </lineage>
</organism>
<sequence length="548" mass="60675">MSSEPRVPYVLSFKELGFNKDERVHTASTSVDGKYLFSQGSEKISVRNLQSGKQEVFKEGKRDIILPDYKDNAVVTIQYDNSDEGYVSSVKITYLDKGKTAEIPLPNGKWNRLLNNPTFNNALLKQDVLDATFSFISQDQTDNNVFNVFSIDGAHATTQTRKLVLPDFVDADDLYRQIGAPMSLDGYMLSLDGALVVHINKDDSDDNRLLVEAYDTSNGQYVAQWNIENTISDIDVYNAILLGYDEQGIPYIGYRLEDDEDKGFLVQLDVKQQTVHQQPVPTNYFKGVITGDSELIGYNFAHHVYATRSTDTLGKSSQVDVIDYRSLAVAYSTRLDASYGGAVLNTVSNNGRYFFTTQQKGKKISKFVVKDLKTSNEQAIDYPIKGATVENDSIIPVLSADNTMLTFADTDNKYVVVVATGVATSTLALVKHELGQWWIVVLIAATVLLLIIVVLIVLLIVKKLRNKRAKAQATPWQGKTMNVAPAVQTPTSNMPFANTTAAPNAMPVPVVSAENQEQADLPFCMNCGARQRTAQAKFCSKCGTRLEE</sequence>
<dbReference type="AlphaFoldDB" id="A0A8J3EY88"/>
<evidence type="ECO:0000256" key="1">
    <source>
        <dbReference type="SAM" id="Phobius"/>
    </source>
</evidence>
<feature type="transmembrane region" description="Helical" evidence="1">
    <location>
        <begin position="437"/>
        <end position="461"/>
    </location>
</feature>
<dbReference type="Proteomes" id="UP000619536">
    <property type="component" value="Unassembled WGS sequence"/>
</dbReference>
<dbReference type="EMBL" id="BMDH01000002">
    <property type="protein sequence ID" value="GGI13957.1"/>
    <property type="molecule type" value="Genomic_DNA"/>
</dbReference>
<proteinExistence type="predicted"/>
<comment type="caution">
    <text evidence="2">The sequence shown here is derived from an EMBL/GenBank/DDBJ whole genome shotgun (WGS) entry which is preliminary data.</text>
</comment>
<accession>A0A8J3EY88</accession>